<gene>
    <name evidence="18" type="ORF">PPACK8108_LOCUS19371</name>
</gene>
<keyword evidence="9" id="KW-0809">Transit peptide</keyword>
<evidence type="ECO:0000256" key="7">
    <source>
        <dbReference type="ARBA" id="ARBA00022692"/>
    </source>
</evidence>
<evidence type="ECO:0000256" key="15">
    <source>
        <dbReference type="ARBA" id="ARBA00031387"/>
    </source>
</evidence>
<name>A0AAV0BC95_PHAPC</name>
<keyword evidence="6" id="KW-0679">Respiratory chain</keyword>
<evidence type="ECO:0000313" key="18">
    <source>
        <dbReference type="EMBL" id="CAH7684928.1"/>
    </source>
</evidence>
<dbReference type="Proteomes" id="UP001153365">
    <property type="component" value="Unassembled WGS sequence"/>
</dbReference>
<keyword evidence="19" id="KW-1185">Reference proteome</keyword>
<dbReference type="InterPro" id="IPR019329">
    <property type="entry name" value="NADH_UbQ_OxRdtase_ESSS_su"/>
</dbReference>
<feature type="non-terminal residue" evidence="18">
    <location>
        <position position="71"/>
    </location>
</feature>
<evidence type="ECO:0000313" key="19">
    <source>
        <dbReference type="Proteomes" id="UP001153365"/>
    </source>
</evidence>
<dbReference type="GO" id="GO:0005743">
    <property type="term" value="C:mitochondrial inner membrane"/>
    <property type="evidence" value="ECO:0007669"/>
    <property type="project" value="UniProtKB-SubCell"/>
</dbReference>
<keyword evidence="11 17" id="KW-1133">Transmembrane helix</keyword>
<evidence type="ECO:0000256" key="9">
    <source>
        <dbReference type="ARBA" id="ARBA00022946"/>
    </source>
</evidence>
<proteinExistence type="inferred from homology"/>
<keyword evidence="10" id="KW-0249">Electron transport</keyword>
<evidence type="ECO:0000256" key="12">
    <source>
        <dbReference type="ARBA" id="ARBA00023128"/>
    </source>
</evidence>
<comment type="function">
    <text evidence="1">Accessory subunit of the mitochondrial membrane respiratory chain NADH dehydrogenase (Complex I), that is believed not to be involved in catalysis. Complex I functions in the transfer of electrons from NADH to the respiratory chain. The immediate electron acceptor for the enzyme is believed to be ubiquinone.</text>
</comment>
<evidence type="ECO:0000256" key="8">
    <source>
        <dbReference type="ARBA" id="ARBA00022792"/>
    </source>
</evidence>
<evidence type="ECO:0000256" key="10">
    <source>
        <dbReference type="ARBA" id="ARBA00022982"/>
    </source>
</evidence>
<evidence type="ECO:0000256" key="13">
    <source>
        <dbReference type="ARBA" id="ARBA00023136"/>
    </source>
</evidence>
<evidence type="ECO:0000256" key="11">
    <source>
        <dbReference type="ARBA" id="ARBA00022989"/>
    </source>
</evidence>
<accession>A0AAV0BC95</accession>
<evidence type="ECO:0000256" key="6">
    <source>
        <dbReference type="ARBA" id="ARBA00022660"/>
    </source>
</evidence>
<reference evidence="18" key="1">
    <citation type="submission" date="2022-06" db="EMBL/GenBank/DDBJ databases">
        <authorList>
            <consortium name="SYNGENTA / RWTH Aachen University"/>
        </authorList>
    </citation>
    <scope>NUCLEOTIDE SEQUENCE</scope>
</reference>
<keyword evidence="13 17" id="KW-0472">Membrane</keyword>
<evidence type="ECO:0000256" key="14">
    <source>
        <dbReference type="ARBA" id="ARBA00030753"/>
    </source>
</evidence>
<feature type="transmembrane region" description="Helical" evidence="17">
    <location>
        <begin position="26"/>
        <end position="45"/>
    </location>
</feature>
<comment type="similarity">
    <text evidence="3">Belongs to the complex I NDUFB11 subunit family.</text>
</comment>
<evidence type="ECO:0000256" key="2">
    <source>
        <dbReference type="ARBA" id="ARBA00004434"/>
    </source>
</evidence>
<protein>
    <recommendedName>
        <fullName evidence="4">NADH dehydrogenase [ubiquinone] 1 beta subcomplex subunit 11, mitochondrial</fullName>
    </recommendedName>
    <alternativeName>
        <fullName evidence="15">Complex I-ESSS</fullName>
    </alternativeName>
    <alternativeName>
        <fullName evidence="14">NADH-ubiquinone oxidoreductase ESSS subunit</fullName>
    </alternativeName>
</protein>
<evidence type="ECO:0000256" key="1">
    <source>
        <dbReference type="ARBA" id="ARBA00003195"/>
    </source>
</evidence>
<dbReference type="PANTHER" id="PTHR40637">
    <property type="entry name" value="ESSS SUBUNIT OF NADH:UBIQUINONE OXIDOREDUCTASE (COMPLEX I) PROTEIN"/>
    <property type="match status" value="1"/>
</dbReference>
<feature type="non-terminal residue" evidence="18">
    <location>
        <position position="1"/>
    </location>
</feature>
<sequence length="71" mass="8622">DEPSGWLFRERPLKEGQKRVQEDWEIIWYIGFWGTTLFGILTQVYKPNKLITTWARKEVEENMEKPTYEKS</sequence>
<evidence type="ECO:0000256" key="4">
    <source>
        <dbReference type="ARBA" id="ARBA00018632"/>
    </source>
</evidence>
<comment type="subunit">
    <text evidence="16">Complex I is composed of 45 different subunits. Interacts with BCAP31.</text>
</comment>
<keyword evidence="5" id="KW-0813">Transport</keyword>
<keyword evidence="8" id="KW-0999">Mitochondrion inner membrane</keyword>
<dbReference type="AlphaFoldDB" id="A0AAV0BC95"/>
<evidence type="ECO:0000256" key="3">
    <source>
        <dbReference type="ARBA" id="ARBA00008915"/>
    </source>
</evidence>
<dbReference type="Pfam" id="PF10183">
    <property type="entry name" value="ESSS"/>
    <property type="match status" value="1"/>
</dbReference>
<keyword evidence="12" id="KW-0496">Mitochondrion</keyword>
<comment type="caution">
    <text evidence="18">The sequence shown here is derived from an EMBL/GenBank/DDBJ whole genome shotgun (WGS) entry which is preliminary data.</text>
</comment>
<dbReference type="EMBL" id="CALTRL010005693">
    <property type="protein sequence ID" value="CAH7684928.1"/>
    <property type="molecule type" value="Genomic_DNA"/>
</dbReference>
<dbReference type="PANTHER" id="PTHR40637:SF1">
    <property type="entry name" value="ESSS SUBUNIT OF NADH:UBIQUINONE OXIDOREDUCTASE (COMPLEX I) PROTEIN"/>
    <property type="match status" value="1"/>
</dbReference>
<evidence type="ECO:0000256" key="5">
    <source>
        <dbReference type="ARBA" id="ARBA00022448"/>
    </source>
</evidence>
<evidence type="ECO:0000256" key="17">
    <source>
        <dbReference type="SAM" id="Phobius"/>
    </source>
</evidence>
<organism evidence="18 19">
    <name type="scientific">Phakopsora pachyrhizi</name>
    <name type="common">Asian soybean rust disease fungus</name>
    <dbReference type="NCBI Taxonomy" id="170000"/>
    <lineage>
        <taxon>Eukaryota</taxon>
        <taxon>Fungi</taxon>
        <taxon>Dikarya</taxon>
        <taxon>Basidiomycota</taxon>
        <taxon>Pucciniomycotina</taxon>
        <taxon>Pucciniomycetes</taxon>
        <taxon>Pucciniales</taxon>
        <taxon>Phakopsoraceae</taxon>
        <taxon>Phakopsora</taxon>
    </lineage>
</organism>
<evidence type="ECO:0000256" key="16">
    <source>
        <dbReference type="ARBA" id="ARBA00046528"/>
    </source>
</evidence>
<comment type="subcellular location">
    <subcellularLocation>
        <location evidence="2">Mitochondrion inner membrane</location>
        <topology evidence="2">Single-pass membrane protein</topology>
    </subcellularLocation>
</comment>
<keyword evidence="7 17" id="KW-0812">Transmembrane</keyword>